<evidence type="ECO:0000259" key="1">
    <source>
        <dbReference type="Pfam" id="PF00535"/>
    </source>
</evidence>
<evidence type="ECO:0000313" key="3">
    <source>
        <dbReference type="Proteomes" id="UP000481033"/>
    </source>
</evidence>
<evidence type="ECO:0000313" key="2">
    <source>
        <dbReference type="EMBL" id="NEZ59285.1"/>
    </source>
</evidence>
<reference evidence="2 3" key="1">
    <citation type="journal article" date="2020" name="Microb. Ecol.">
        <title>Ecogenomics of the Marine Benthic Filamentous Cyanobacterium Adonisia.</title>
        <authorList>
            <person name="Walter J.M."/>
            <person name="Coutinho F.H."/>
            <person name="Leomil L."/>
            <person name="Hargreaves P.I."/>
            <person name="Campeao M.E."/>
            <person name="Vieira V.V."/>
            <person name="Silva B.S."/>
            <person name="Fistarol G.O."/>
            <person name="Salomon P.S."/>
            <person name="Sawabe T."/>
            <person name="Mino S."/>
            <person name="Hosokawa M."/>
            <person name="Miyashita H."/>
            <person name="Maruyama F."/>
            <person name="van Verk M.C."/>
            <person name="Dutilh B.E."/>
            <person name="Thompson C.C."/>
            <person name="Thompson F.L."/>
        </authorList>
    </citation>
    <scope>NUCLEOTIDE SEQUENCE [LARGE SCALE GENOMIC DNA]</scope>
    <source>
        <strain evidence="2 3">CCMR0081</strain>
    </source>
</reference>
<keyword evidence="3" id="KW-1185">Reference proteome</keyword>
<dbReference type="Gene3D" id="3.90.550.10">
    <property type="entry name" value="Spore Coat Polysaccharide Biosynthesis Protein SpsA, Chain A"/>
    <property type="match status" value="1"/>
</dbReference>
<name>A0A6M0RSN7_9CYAN</name>
<comment type="caution">
    <text evidence="2">The sequence shown here is derived from an EMBL/GenBank/DDBJ whole genome shotgun (WGS) entry which is preliminary data.</text>
</comment>
<dbReference type="PANTHER" id="PTHR22916">
    <property type="entry name" value="GLYCOSYLTRANSFERASE"/>
    <property type="match status" value="1"/>
</dbReference>
<keyword evidence="2" id="KW-0808">Transferase</keyword>
<dbReference type="CDD" id="cd00761">
    <property type="entry name" value="Glyco_tranf_GTA_type"/>
    <property type="match status" value="1"/>
</dbReference>
<dbReference type="EMBL" id="QXHD01000004">
    <property type="protein sequence ID" value="NEZ59285.1"/>
    <property type="molecule type" value="Genomic_DNA"/>
</dbReference>
<accession>A0A6M0RSN7</accession>
<dbReference type="PANTHER" id="PTHR22916:SF3">
    <property type="entry name" value="UDP-GLCNAC:BETAGAL BETA-1,3-N-ACETYLGLUCOSAMINYLTRANSFERASE-LIKE PROTEIN 1"/>
    <property type="match status" value="1"/>
</dbReference>
<dbReference type="GO" id="GO:0016758">
    <property type="term" value="F:hexosyltransferase activity"/>
    <property type="evidence" value="ECO:0007669"/>
    <property type="project" value="UniProtKB-ARBA"/>
</dbReference>
<gene>
    <name evidence="2" type="ORF">DXZ20_27305</name>
</gene>
<dbReference type="Proteomes" id="UP000481033">
    <property type="component" value="Unassembled WGS sequence"/>
</dbReference>
<sequence>MSKVSVCIPTYNRAKILPYAVTSVLNQTYCDFELIICDDASSDNTAEVVAQWHDPRIRYIRHPQNIKRSRNMRSGYEAAQGDYFIKFDDDDALTPTFLERTVAVMESQPSVDFVCTDHWVINACNQRDEVATAANSAKWGKDRLTEAIIDDILTETFVHQSLQVGSTLFRRDCLSEVDFMRFEADGCEDFDLLVRLATIGKIGYFIPERLMEYRFHGGQTSLKQDIHFLSAKLFCLESYRFTDRPKLEIIRRSKLDGLKQVLAMRLIEKGETQRGRQLMQELAAQGPLSMKAKVGKVLSYLPAGLRQLAFQGFRQLRPDDYSERVRNAAG</sequence>
<dbReference type="InterPro" id="IPR001173">
    <property type="entry name" value="Glyco_trans_2-like"/>
</dbReference>
<dbReference type="RefSeq" id="WP_163702216.1">
    <property type="nucleotide sequence ID" value="NZ_QXHD01000004.1"/>
</dbReference>
<dbReference type="SUPFAM" id="SSF53448">
    <property type="entry name" value="Nucleotide-diphospho-sugar transferases"/>
    <property type="match status" value="1"/>
</dbReference>
<feature type="domain" description="Glycosyltransferase 2-like" evidence="1">
    <location>
        <begin position="5"/>
        <end position="131"/>
    </location>
</feature>
<dbReference type="InterPro" id="IPR029044">
    <property type="entry name" value="Nucleotide-diphossugar_trans"/>
</dbReference>
<organism evidence="2 3">
    <name type="scientific">Adonisia turfae CCMR0081</name>
    <dbReference type="NCBI Taxonomy" id="2292702"/>
    <lineage>
        <taxon>Bacteria</taxon>
        <taxon>Bacillati</taxon>
        <taxon>Cyanobacteriota</taxon>
        <taxon>Adonisia</taxon>
        <taxon>Adonisia turfae</taxon>
    </lineage>
</organism>
<dbReference type="Pfam" id="PF00535">
    <property type="entry name" value="Glycos_transf_2"/>
    <property type="match status" value="1"/>
</dbReference>
<proteinExistence type="predicted"/>
<dbReference type="AlphaFoldDB" id="A0A6M0RSN7"/>
<protein>
    <submittedName>
        <fullName evidence="2">Glycosyltransferase family 2 protein</fullName>
    </submittedName>
</protein>